<dbReference type="Proteomes" id="UP001292216">
    <property type="component" value="Unassembled WGS sequence"/>
</dbReference>
<keyword evidence="10" id="KW-1185">Reference proteome</keyword>
<dbReference type="InterPro" id="IPR006710">
    <property type="entry name" value="Glyco_hydro_43"/>
</dbReference>
<feature type="domain" description="Extracellular endo-alpha-(1-&gt;5)-L-arabinanase C-terminal" evidence="7">
    <location>
        <begin position="444"/>
        <end position="547"/>
    </location>
</feature>
<evidence type="ECO:0000256" key="3">
    <source>
        <dbReference type="ARBA" id="ARBA00022801"/>
    </source>
</evidence>
<dbReference type="Gene3D" id="2.115.10.20">
    <property type="entry name" value="Glycosyl hydrolase domain, family 43"/>
    <property type="match status" value="1"/>
</dbReference>
<accession>A0ABU5PKX3</accession>
<gene>
    <name evidence="9" type="ORF">U9M73_10395</name>
</gene>
<comment type="caution">
    <text evidence="9">The sequence shown here is derived from an EMBL/GenBank/DDBJ whole genome shotgun (WGS) entry which is preliminary data.</text>
</comment>
<dbReference type="EMBL" id="JAYERP010000001">
    <property type="protein sequence ID" value="MEA3570407.1"/>
    <property type="molecule type" value="Genomic_DNA"/>
</dbReference>
<evidence type="ECO:0000313" key="10">
    <source>
        <dbReference type="Proteomes" id="UP001292216"/>
    </source>
</evidence>
<dbReference type="InterPro" id="IPR032291">
    <property type="entry name" value="Abn2_C"/>
</dbReference>
<dbReference type="CDD" id="cd18832">
    <property type="entry name" value="GH43_GsAbnA-like"/>
    <property type="match status" value="1"/>
</dbReference>
<dbReference type="RefSeq" id="WP_323079107.1">
    <property type="nucleotide sequence ID" value="NZ_CBCSKM010000013.1"/>
</dbReference>
<evidence type="ECO:0000256" key="4">
    <source>
        <dbReference type="ARBA" id="ARBA00023295"/>
    </source>
</evidence>
<evidence type="ECO:0000259" key="8">
    <source>
        <dbReference type="Pfam" id="PF20578"/>
    </source>
</evidence>
<keyword evidence="4" id="KW-0326">Glycosidase</keyword>
<name>A0ABU5PKX3_9BACL</name>
<dbReference type="PANTHER" id="PTHR43301:SF3">
    <property type="entry name" value="ARABINAN ENDO-1,5-ALPHA-L-ARABINOSIDASE A-RELATED"/>
    <property type="match status" value="1"/>
</dbReference>
<sequence>MVKCLGLLLIFTMLIPAEGWASSGDTDAGKRGATESESAGGASGKKRPPAFTNVSVHDPNIVKAGSTYYVFGSHIEAAKSTDLMNWTTFTNGYQTPGNVIYGDLSQNLAGSFAWAGEDDADSKGGYAVWAPGVIWNEKYRNADGTRGAYMMYYSASSTYIRSAIGYAVSKNIEGPYTYVDTVIYSGFTKETAYDENSRVDKKWTNTNLKQLVDQGRLKEANPNWFNSDGSYNNAMYPNAIDAALFFDKDGKLWMTYGSWSGGIFIVELDPVTGQVKYPGKDGTTADGRLVDRYFGTKIAGGYTKSGEGPYILYDKTSGYYYLNVSYGWLGANGGYNLRQFRAKRPDGPYLDAAGQNAVLPSDTDNAPYGIKMVGNFLFDRKIGDPGTGIGYGYASPGHNSLFYDEKTKRYFSVFHTRFPQRGEVHEVRVHQLFMNQNGWLVMAPTRYAGESLQKVTASKVVGNYQFVNHGLGYSGEVPTSVHLTLNKDHTISGSITGTWKLNGSYGAELTLEGVTYHGVFVKGWDENQGRETMTFTAISREGTAIWGIQQPEMNDRQVVKAVQEALTLGDTSKVMNNLTLPLEGTHGAQIVWSTSDPGVISETGVIHPPDAGEADAPATLTATITKGKAKAVKTFEIVVAPIDLNYGLRAHYRFEGNLSEVEGRFGDGAVTGAKLDTEGGAITFTDGVQGLAAEFDGKSGIRLDDGLIQGNRYSVSLWLHPQQFTQFTTSFFGAKSNTSWISLVPDSWDHNTMLWSGEAWYDGTTGSRISAGAWHHVAFTVDAGNVKVYVDGELKFTGTGFPDIFTNNQGMFSLGVNWWDPPFQGKMDELRVYDVPIPEAVVRKLYEEGQSVTR</sequence>
<evidence type="ECO:0000256" key="5">
    <source>
        <dbReference type="SAM" id="MobiDB-lite"/>
    </source>
</evidence>
<proteinExistence type="inferred from homology"/>
<evidence type="ECO:0000259" key="7">
    <source>
        <dbReference type="Pfam" id="PF16369"/>
    </source>
</evidence>
<dbReference type="Pfam" id="PF20578">
    <property type="entry name" value="aBig_2"/>
    <property type="match status" value="1"/>
</dbReference>
<dbReference type="Gene3D" id="2.60.120.200">
    <property type="match status" value="1"/>
</dbReference>
<dbReference type="PANTHER" id="PTHR43301">
    <property type="entry name" value="ARABINAN ENDO-1,5-ALPHA-L-ARABINOSIDASE"/>
    <property type="match status" value="1"/>
</dbReference>
<evidence type="ECO:0000256" key="1">
    <source>
        <dbReference type="ARBA" id="ARBA00004834"/>
    </source>
</evidence>
<dbReference type="Pfam" id="PF16369">
    <property type="entry name" value="GH43_C"/>
    <property type="match status" value="1"/>
</dbReference>
<feature type="domain" description="Atrophied bacterial Ig" evidence="8">
    <location>
        <begin position="559"/>
        <end position="640"/>
    </location>
</feature>
<dbReference type="GO" id="GO:0016787">
    <property type="term" value="F:hydrolase activity"/>
    <property type="evidence" value="ECO:0007669"/>
    <property type="project" value="UniProtKB-KW"/>
</dbReference>
<evidence type="ECO:0000256" key="6">
    <source>
        <dbReference type="SAM" id="SignalP"/>
    </source>
</evidence>
<dbReference type="InterPro" id="IPR013320">
    <property type="entry name" value="ConA-like_dom_sf"/>
</dbReference>
<feature type="region of interest" description="Disordered" evidence="5">
    <location>
        <begin position="23"/>
        <end position="52"/>
    </location>
</feature>
<evidence type="ECO:0000256" key="2">
    <source>
        <dbReference type="ARBA" id="ARBA00009865"/>
    </source>
</evidence>
<dbReference type="InterPro" id="IPR050727">
    <property type="entry name" value="GH43_arabinanases"/>
</dbReference>
<comment type="pathway">
    <text evidence="1">Glycan metabolism; L-arabinan degradation.</text>
</comment>
<dbReference type="InterPro" id="IPR023296">
    <property type="entry name" value="Glyco_hydro_beta-prop_sf"/>
</dbReference>
<keyword evidence="3 9" id="KW-0378">Hydrolase</keyword>
<dbReference type="SUPFAM" id="SSF75005">
    <property type="entry name" value="Arabinanase/levansucrase/invertase"/>
    <property type="match status" value="1"/>
</dbReference>
<keyword evidence="6" id="KW-0732">Signal</keyword>
<dbReference type="Gene3D" id="2.40.128.10">
    <property type="match status" value="1"/>
</dbReference>
<dbReference type="InterPro" id="IPR046780">
    <property type="entry name" value="aBig_2"/>
</dbReference>
<evidence type="ECO:0000313" key="9">
    <source>
        <dbReference type="EMBL" id="MEA3570407.1"/>
    </source>
</evidence>
<feature type="signal peptide" evidence="6">
    <location>
        <begin position="1"/>
        <end position="21"/>
    </location>
</feature>
<feature type="chain" id="PRO_5045844302" evidence="6">
    <location>
        <begin position="22"/>
        <end position="854"/>
    </location>
</feature>
<dbReference type="Pfam" id="PF13385">
    <property type="entry name" value="Laminin_G_3"/>
    <property type="match status" value="1"/>
</dbReference>
<comment type="similarity">
    <text evidence="2">Belongs to the glycosyl hydrolase 43 family.</text>
</comment>
<dbReference type="Pfam" id="PF04616">
    <property type="entry name" value="Glyco_hydro_43"/>
    <property type="match status" value="1"/>
</dbReference>
<organism evidence="9 10">
    <name type="scientific">Paenibacillus phoenicis</name>
    <dbReference type="NCBI Taxonomy" id="554117"/>
    <lineage>
        <taxon>Bacteria</taxon>
        <taxon>Bacillati</taxon>
        <taxon>Bacillota</taxon>
        <taxon>Bacilli</taxon>
        <taxon>Bacillales</taxon>
        <taxon>Paenibacillaceae</taxon>
        <taxon>Paenibacillus</taxon>
    </lineage>
</organism>
<dbReference type="SUPFAM" id="SSF49899">
    <property type="entry name" value="Concanavalin A-like lectins/glucanases"/>
    <property type="match status" value="1"/>
</dbReference>
<reference evidence="9 10" key="1">
    <citation type="submission" date="2023-12" db="EMBL/GenBank/DDBJ databases">
        <title>Whole genome sequencing of Paenibacillus phoenicis isolated from the Phoenix Mars Lander spacecraft assembly facility.</title>
        <authorList>
            <person name="Garcia A."/>
            <person name="Venkateswaran K."/>
        </authorList>
    </citation>
    <scope>NUCLEOTIDE SEQUENCE [LARGE SCALE GENOMIC DNA]</scope>
    <source>
        <strain evidence="9 10">3PO2SA</strain>
    </source>
</reference>
<protein>
    <submittedName>
        <fullName evidence="9">Glycoside hydrolase family 43 C-terminal domain-containing protein</fullName>
    </submittedName>
</protein>